<dbReference type="EMBL" id="FUWR01000014">
    <property type="protein sequence ID" value="SKA05124.1"/>
    <property type="molecule type" value="Genomic_DNA"/>
</dbReference>
<dbReference type="InterPro" id="IPR035919">
    <property type="entry name" value="EAL_sf"/>
</dbReference>
<name>A0A1T4QN51_9BACT</name>
<protein>
    <submittedName>
        <fullName evidence="2">EAL and modified HD-GYP domain-containing signal transduction protein</fullName>
    </submittedName>
</protein>
<evidence type="ECO:0000313" key="3">
    <source>
        <dbReference type="Proteomes" id="UP000190102"/>
    </source>
</evidence>
<dbReference type="PANTHER" id="PTHR33525">
    <property type="match status" value="1"/>
</dbReference>
<dbReference type="InterPro" id="IPR013976">
    <property type="entry name" value="HDOD"/>
</dbReference>
<proteinExistence type="predicted"/>
<keyword evidence="3" id="KW-1185">Reference proteome</keyword>
<dbReference type="PANTHER" id="PTHR33525:SF4">
    <property type="entry name" value="CYCLIC DI-GMP PHOSPHODIESTERASE CDGJ"/>
    <property type="match status" value="1"/>
</dbReference>
<reference evidence="3" key="1">
    <citation type="submission" date="2017-02" db="EMBL/GenBank/DDBJ databases">
        <authorList>
            <person name="Varghese N."/>
            <person name="Submissions S."/>
        </authorList>
    </citation>
    <scope>NUCLEOTIDE SEQUENCE [LARGE SCALE GENOMIC DNA]</scope>
    <source>
        <strain evidence="3">ATCC BAA-34</strain>
    </source>
</reference>
<dbReference type="InterPro" id="IPR001633">
    <property type="entry name" value="EAL_dom"/>
</dbReference>
<feature type="domain" description="HDOD" evidence="1">
    <location>
        <begin position="203"/>
        <end position="396"/>
    </location>
</feature>
<gene>
    <name evidence="2" type="ORF">SAMN02745119_02468</name>
</gene>
<evidence type="ECO:0000313" key="2">
    <source>
        <dbReference type="EMBL" id="SKA05124.1"/>
    </source>
</evidence>
<organism evidence="2 3">
    <name type="scientific">Trichlorobacter thiogenes</name>
    <dbReference type="NCBI Taxonomy" id="115783"/>
    <lineage>
        <taxon>Bacteria</taxon>
        <taxon>Pseudomonadati</taxon>
        <taxon>Thermodesulfobacteriota</taxon>
        <taxon>Desulfuromonadia</taxon>
        <taxon>Geobacterales</taxon>
        <taxon>Geobacteraceae</taxon>
        <taxon>Trichlorobacter</taxon>
    </lineage>
</organism>
<dbReference type="InterPro" id="IPR014408">
    <property type="entry name" value="dGMP_Pdiesterase_EAL/HD-GYP"/>
</dbReference>
<sequence>MESNSYLMGRQPILNGLEEVVGYELLFRSPKSIASANIQCPVQATSRVMLDVLSSFGVHEMLGDLPGYINVDAEMLLSDAIELLPGSSIGLELLEDVAITPEIIERCRNLKAQGYQLVLDDHRYEPQYEALYDGLVDIIKVDMITTPLEDQYREIELFNRYPVTLLAEKVDSRHMYLRCRKMGFELFQGYFFARPSLIKKTRLTNSASTFFQLMQQLSRNADIDEIEHTFKQSPALTYKLLLLVNSVSFATREKIRTVRHAITLVGMQHLKRWVQLAIFADDGGLGMNNPLLDMAAVRAAFMEEMARLELKKTRLLRYAQPDECFMLGTLSVLKDVFEIGADEMRKSLNLSDDLVGAMIAHEGDLGTMLCLAEMIEQLEFEEAEQCLGRLGVCPDLVLACQKKAYSWRNSLI</sequence>
<dbReference type="InterPro" id="IPR052340">
    <property type="entry name" value="RNase_Y/CdgJ"/>
</dbReference>
<dbReference type="AlphaFoldDB" id="A0A1T4QN51"/>
<dbReference type="Pfam" id="PF00563">
    <property type="entry name" value="EAL"/>
    <property type="match status" value="1"/>
</dbReference>
<evidence type="ECO:0000259" key="1">
    <source>
        <dbReference type="PROSITE" id="PS51833"/>
    </source>
</evidence>
<dbReference type="PIRSF" id="PIRSF003180">
    <property type="entry name" value="DiGMPpdiest_YuxH"/>
    <property type="match status" value="1"/>
</dbReference>
<dbReference type="SMART" id="SM00052">
    <property type="entry name" value="EAL"/>
    <property type="match status" value="1"/>
</dbReference>
<dbReference type="Proteomes" id="UP000190102">
    <property type="component" value="Unassembled WGS sequence"/>
</dbReference>
<dbReference type="Gene3D" id="1.10.3210.10">
    <property type="entry name" value="Hypothetical protein af1432"/>
    <property type="match status" value="1"/>
</dbReference>
<dbReference type="SUPFAM" id="SSF141868">
    <property type="entry name" value="EAL domain-like"/>
    <property type="match status" value="1"/>
</dbReference>
<dbReference type="Gene3D" id="3.20.20.450">
    <property type="entry name" value="EAL domain"/>
    <property type="match status" value="1"/>
</dbReference>
<dbReference type="STRING" id="115783.SAMN02745119_02468"/>
<dbReference type="SUPFAM" id="SSF109604">
    <property type="entry name" value="HD-domain/PDEase-like"/>
    <property type="match status" value="1"/>
</dbReference>
<dbReference type="Pfam" id="PF08668">
    <property type="entry name" value="HDOD"/>
    <property type="match status" value="1"/>
</dbReference>
<accession>A0A1T4QN51</accession>
<dbReference type="PROSITE" id="PS51833">
    <property type="entry name" value="HDOD"/>
    <property type="match status" value="1"/>
</dbReference>